<feature type="domain" description="Major facilitator superfamily (MFS) profile" evidence="8">
    <location>
        <begin position="14"/>
        <end position="400"/>
    </location>
</feature>
<dbReference type="InterPro" id="IPR036259">
    <property type="entry name" value="MFS_trans_sf"/>
</dbReference>
<feature type="transmembrane region" description="Helical" evidence="7">
    <location>
        <begin position="315"/>
        <end position="334"/>
    </location>
</feature>
<feature type="transmembrane region" description="Helical" evidence="7">
    <location>
        <begin position="255"/>
        <end position="275"/>
    </location>
</feature>
<protein>
    <submittedName>
        <fullName evidence="9">MFS transporter</fullName>
    </submittedName>
</protein>
<feature type="transmembrane region" description="Helical" evidence="7">
    <location>
        <begin position="346"/>
        <end position="365"/>
    </location>
</feature>
<keyword evidence="2" id="KW-0813">Transport</keyword>
<sequence>MADASLTDILKNRTFRALWVGGIASNLGTMVHTVGAGWLMAMLVTNDAMVSYVQAATTLPVMIFSVLSGVLADQYDRSKVLLIAQILMMGAATVLAFSVFSGSITPYLLLIVTFLLGCGTALHTPSWQASVGDVVERTQIADAVTLNSMGLNLTRSVGPAVGGVIVALFGAASAFAFNAISFIPMILALRLFKRDASIPKEPENFTRAIRAGIRYVVMSPEITRVILRGFAFGVSAISILALLPLVTRDQLSGDAMTYGILLGAYGVGALGAGIANAKLRANYSSETIIRIAFSGLGFSMVGVALSPYAWLTGLIVIPAGACWVLALSLFNVVVQLNTPRWVVGRVLSIYQTASFGGMTAGGWIWGVCAEKWSTPNALLLAAVASFIGLSIGFIIRMPTYRVVNLDPLNRFVEPEPHLEITNRSGPVRVTVEYLIPEANSEAFLMQLNQRRRVKLRDGAREWVLLRDIEEPAIWKESYTFPTWGEYLRCNQRPTQADAEISKEIRALCEDGKMPIVRRLIERHRLPSTSDIAIKSNPEV</sequence>
<evidence type="ECO:0000256" key="1">
    <source>
        <dbReference type="ARBA" id="ARBA00004651"/>
    </source>
</evidence>
<dbReference type="PROSITE" id="PS50850">
    <property type="entry name" value="MFS"/>
    <property type="match status" value="1"/>
</dbReference>
<dbReference type="Gene3D" id="1.20.1250.20">
    <property type="entry name" value="MFS general substrate transporter like domains"/>
    <property type="match status" value="1"/>
</dbReference>
<evidence type="ECO:0000313" key="10">
    <source>
        <dbReference type="Proteomes" id="UP000592216"/>
    </source>
</evidence>
<dbReference type="GO" id="GO:0005886">
    <property type="term" value="C:plasma membrane"/>
    <property type="evidence" value="ECO:0007669"/>
    <property type="project" value="UniProtKB-SubCell"/>
</dbReference>
<dbReference type="Pfam" id="PF05977">
    <property type="entry name" value="MFS_3"/>
    <property type="match status" value="1"/>
</dbReference>
<dbReference type="CDD" id="cd06173">
    <property type="entry name" value="MFS_MefA_like"/>
    <property type="match status" value="1"/>
</dbReference>
<feature type="transmembrane region" description="Helical" evidence="7">
    <location>
        <begin position="160"/>
        <end position="189"/>
    </location>
</feature>
<dbReference type="InterPro" id="IPR020846">
    <property type="entry name" value="MFS_dom"/>
</dbReference>
<evidence type="ECO:0000256" key="5">
    <source>
        <dbReference type="ARBA" id="ARBA00022989"/>
    </source>
</evidence>
<dbReference type="PANTHER" id="PTHR23513:SF11">
    <property type="entry name" value="STAPHYLOFERRIN A TRANSPORTER"/>
    <property type="match status" value="1"/>
</dbReference>
<dbReference type="AlphaFoldDB" id="A0A850QEP4"/>
<feature type="transmembrane region" description="Helical" evidence="7">
    <location>
        <begin position="225"/>
        <end position="243"/>
    </location>
</feature>
<keyword evidence="5 7" id="KW-1133">Transmembrane helix</keyword>
<keyword evidence="6 7" id="KW-0472">Membrane</keyword>
<dbReference type="InterPro" id="IPR010290">
    <property type="entry name" value="TM_effector"/>
</dbReference>
<keyword evidence="3" id="KW-1003">Cell membrane</keyword>
<reference evidence="9 10" key="1">
    <citation type="submission" date="2020-04" db="EMBL/GenBank/DDBJ databases">
        <title>Donghicola sp., a member of the Rhodobacteraceae family isolated from mangrove forest in Thailand.</title>
        <authorList>
            <person name="Charoenyingcharoen P."/>
            <person name="Yukphan P."/>
        </authorList>
    </citation>
    <scope>NUCLEOTIDE SEQUENCE [LARGE SCALE GENOMIC DNA]</scope>
    <source>
        <strain evidence="9 10">B5-SW-15</strain>
    </source>
</reference>
<dbReference type="EMBL" id="JABCJE010000015">
    <property type="protein sequence ID" value="NVO25418.1"/>
    <property type="molecule type" value="Genomic_DNA"/>
</dbReference>
<dbReference type="Proteomes" id="UP000592216">
    <property type="component" value="Unassembled WGS sequence"/>
</dbReference>
<evidence type="ECO:0000256" key="4">
    <source>
        <dbReference type="ARBA" id="ARBA00022692"/>
    </source>
</evidence>
<dbReference type="SUPFAM" id="SSF103473">
    <property type="entry name" value="MFS general substrate transporter"/>
    <property type="match status" value="1"/>
</dbReference>
<evidence type="ECO:0000256" key="3">
    <source>
        <dbReference type="ARBA" id="ARBA00022475"/>
    </source>
</evidence>
<keyword evidence="4 7" id="KW-0812">Transmembrane</keyword>
<evidence type="ECO:0000256" key="7">
    <source>
        <dbReference type="SAM" id="Phobius"/>
    </source>
</evidence>
<dbReference type="GO" id="GO:0022857">
    <property type="term" value="F:transmembrane transporter activity"/>
    <property type="evidence" value="ECO:0007669"/>
    <property type="project" value="InterPro"/>
</dbReference>
<feature type="transmembrane region" description="Helical" evidence="7">
    <location>
        <begin position="17"/>
        <end position="40"/>
    </location>
</feature>
<organism evidence="9 10">
    <name type="scientific">Donghicola mangrovi</name>
    <dbReference type="NCBI Taxonomy" id="2729614"/>
    <lineage>
        <taxon>Bacteria</taxon>
        <taxon>Pseudomonadati</taxon>
        <taxon>Pseudomonadota</taxon>
        <taxon>Alphaproteobacteria</taxon>
        <taxon>Rhodobacterales</taxon>
        <taxon>Roseobacteraceae</taxon>
        <taxon>Donghicola</taxon>
    </lineage>
</organism>
<accession>A0A850QEP4</accession>
<evidence type="ECO:0000259" key="8">
    <source>
        <dbReference type="PROSITE" id="PS50850"/>
    </source>
</evidence>
<evidence type="ECO:0000313" key="9">
    <source>
        <dbReference type="EMBL" id="NVO25418.1"/>
    </source>
</evidence>
<proteinExistence type="predicted"/>
<dbReference type="PANTHER" id="PTHR23513">
    <property type="entry name" value="INTEGRAL MEMBRANE EFFLUX PROTEIN-RELATED"/>
    <property type="match status" value="1"/>
</dbReference>
<gene>
    <name evidence="9" type="ORF">HJ536_18840</name>
</gene>
<feature type="transmembrane region" description="Helical" evidence="7">
    <location>
        <begin position="287"/>
        <end position="309"/>
    </location>
</feature>
<comment type="subcellular location">
    <subcellularLocation>
        <location evidence="1">Cell membrane</location>
        <topology evidence="1">Multi-pass membrane protein</topology>
    </subcellularLocation>
</comment>
<evidence type="ECO:0000256" key="2">
    <source>
        <dbReference type="ARBA" id="ARBA00022448"/>
    </source>
</evidence>
<comment type="caution">
    <text evidence="9">The sequence shown here is derived from an EMBL/GenBank/DDBJ whole genome shotgun (WGS) entry which is preliminary data.</text>
</comment>
<name>A0A850QEP4_9RHOB</name>
<dbReference type="RefSeq" id="WP_177158960.1">
    <property type="nucleotide sequence ID" value="NZ_JABCJE010000015.1"/>
</dbReference>
<evidence type="ECO:0000256" key="6">
    <source>
        <dbReference type="ARBA" id="ARBA00023136"/>
    </source>
</evidence>
<feature type="transmembrane region" description="Helical" evidence="7">
    <location>
        <begin position="52"/>
        <end position="72"/>
    </location>
</feature>
<feature type="transmembrane region" description="Helical" evidence="7">
    <location>
        <begin position="377"/>
        <end position="395"/>
    </location>
</feature>